<evidence type="ECO:0000313" key="3">
    <source>
        <dbReference type="Proteomes" id="UP000273143"/>
    </source>
</evidence>
<accession>A0A3Q9JIB7</accession>
<feature type="chain" id="PRO_5018653128" description="DUF4823 domain-containing protein" evidence="1">
    <location>
        <begin position="20"/>
        <end position="164"/>
    </location>
</feature>
<dbReference type="PROSITE" id="PS51257">
    <property type="entry name" value="PROKAR_LIPOPROTEIN"/>
    <property type="match status" value="1"/>
</dbReference>
<reference evidence="3" key="1">
    <citation type="submission" date="2018-06" db="EMBL/GenBank/DDBJ databases">
        <title>Complete genome of Pseudomonas insecticola strain QZS01.</title>
        <authorList>
            <person name="Wang J."/>
            <person name="Su Q."/>
        </authorList>
    </citation>
    <scope>NUCLEOTIDE SEQUENCE [LARGE SCALE GENOMIC DNA]</scope>
    <source>
        <strain evidence="3">QZS01</strain>
    </source>
</reference>
<organism evidence="2 3">
    <name type="scientific">Entomomonas moraniae</name>
    <dbReference type="NCBI Taxonomy" id="2213226"/>
    <lineage>
        <taxon>Bacteria</taxon>
        <taxon>Pseudomonadati</taxon>
        <taxon>Pseudomonadota</taxon>
        <taxon>Gammaproteobacteria</taxon>
        <taxon>Pseudomonadales</taxon>
        <taxon>Pseudomonadaceae</taxon>
        <taxon>Entomomonas</taxon>
    </lineage>
</organism>
<proteinExistence type="predicted"/>
<evidence type="ECO:0000313" key="2">
    <source>
        <dbReference type="EMBL" id="AZS50195.1"/>
    </source>
</evidence>
<name>A0A3Q9JIB7_9GAMM</name>
<evidence type="ECO:0008006" key="4">
    <source>
        <dbReference type="Google" id="ProtNLM"/>
    </source>
</evidence>
<dbReference type="RefSeq" id="WP_127162369.1">
    <property type="nucleotide sequence ID" value="NZ_CP029822.1"/>
</dbReference>
<dbReference type="AlphaFoldDB" id="A0A3Q9JIB7"/>
<dbReference type="EMBL" id="CP029822">
    <property type="protein sequence ID" value="AZS50195.1"/>
    <property type="molecule type" value="Genomic_DNA"/>
</dbReference>
<evidence type="ECO:0000256" key="1">
    <source>
        <dbReference type="SAM" id="SignalP"/>
    </source>
</evidence>
<sequence length="164" mass="18403">MQIKFVFTITILLSLLMTACNNNSPKQQFMKGPWSGPFGTQMGLTKLQIERYTMLAEVGTDGQTFAGQEVPNDYGLKFDSVVYSINSVEGLCALSLVTKSDEDIGILRQKIEDVFGKPTIERPGKYVTWDKKNLKPSILIVINYIPNSNVIKVFYPNADRCKLL</sequence>
<protein>
    <recommendedName>
        <fullName evidence="4">DUF4823 domain-containing protein</fullName>
    </recommendedName>
</protein>
<keyword evidence="3" id="KW-1185">Reference proteome</keyword>
<feature type="signal peptide" evidence="1">
    <location>
        <begin position="1"/>
        <end position="19"/>
    </location>
</feature>
<dbReference type="KEGG" id="emo:DM558_05125"/>
<keyword evidence="1" id="KW-0732">Signal</keyword>
<gene>
    <name evidence="2" type="ORF">DM558_05125</name>
</gene>
<dbReference type="Proteomes" id="UP000273143">
    <property type="component" value="Chromosome"/>
</dbReference>